<organism evidence="1 2">
    <name type="scientific">Quercus suber</name>
    <name type="common">Cork oak</name>
    <dbReference type="NCBI Taxonomy" id="58331"/>
    <lineage>
        <taxon>Eukaryota</taxon>
        <taxon>Viridiplantae</taxon>
        <taxon>Streptophyta</taxon>
        <taxon>Embryophyta</taxon>
        <taxon>Tracheophyta</taxon>
        <taxon>Spermatophyta</taxon>
        <taxon>Magnoliopsida</taxon>
        <taxon>eudicotyledons</taxon>
        <taxon>Gunneridae</taxon>
        <taxon>Pentapetalae</taxon>
        <taxon>rosids</taxon>
        <taxon>fabids</taxon>
        <taxon>Fagales</taxon>
        <taxon>Fagaceae</taxon>
        <taxon>Quercus</taxon>
    </lineage>
</organism>
<reference evidence="1 2" key="1">
    <citation type="journal article" date="2018" name="Sci. Data">
        <title>The draft genome sequence of cork oak.</title>
        <authorList>
            <person name="Ramos A.M."/>
            <person name="Usie A."/>
            <person name="Barbosa P."/>
            <person name="Barros P.M."/>
            <person name="Capote T."/>
            <person name="Chaves I."/>
            <person name="Simoes F."/>
            <person name="Abreu I."/>
            <person name="Carrasquinho I."/>
            <person name="Faro C."/>
            <person name="Guimaraes J.B."/>
            <person name="Mendonca D."/>
            <person name="Nobrega F."/>
            <person name="Rodrigues L."/>
            <person name="Saibo N.J.M."/>
            <person name="Varela M.C."/>
            <person name="Egas C."/>
            <person name="Matos J."/>
            <person name="Miguel C.M."/>
            <person name="Oliveira M.M."/>
            <person name="Ricardo C.P."/>
            <person name="Goncalves S."/>
        </authorList>
    </citation>
    <scope>NUCLEOTIDE SEQUENCE [LARGE SCALE GENOMIC DNA]</scope>
    <source>
        <strain evidence="2">cv. HL8</strain>
    </source>
</reference>
<evidence type="ECO:0000313" key="2">
    <source>
        <dbReference type="Proteomes" id="UP000237347"/>
    </source>
</evidence>
<sequence length="115" mass="13649">MCGLATSNFTFWNPMSGKDVKDPKLLEWLQHIYPDLKQWLAYLKIGSSNFLEDWLLSQGIYFEDWHENLRKIYAFFNLFPRDYEIPTRRLVALSVAEELVEGRQWVICQSRLAST</sequence>
<dbReference type="AlphaFoldDB" id="A0AAW0IY45"/>
<gene>
    <name evidence="1" type="ORF">CFP56_040269</name>
</gene>
<dbReference type="EMBL" id="PKMF04000781">
    <property type="protein sequence ID" value="KAK7819453.1"/>
    <property type="molecule type" value="Genomic_DNA"/>
</dbReference>
<name>A0AAW0IY45_QUESU</name>
<comment type="caution">
    <text evidence="1">The sequence shown here is derived from an EMBL/GenBank/DDBJ whole genome shotgun (WGS) entry which is preliminary data.</text>
</comment>
<proteinExistence type="predicted"/>
<evidence type="ECO:0000313" key="1">
    <source>
        <dbReference type="EMBL" id="KAK7819453.1"/>
    </source>
</evidence>
<accession>A0AAW0IY45</accession>
<dbReference type="Proteomes" id="UP000237347">
    <property type="component" value="Unassembled WGS sequence"/>
</dbReference>
<protein>
    <submittedName>
        <fullName evidence="1">Uncharacterized protein</fullName>
    </submittedName>
</protein>
<keyword evidence="2" id="KW-1185">Reference proteome</keyword>